<dbReference type="InterPro" id="IPR035104">
    <property type="entry name" value="Ribosomal_protein_S1-like"/>
</dbReference>
<feature type="binding site" evidence="6">
    <location>
        <position position="77"/>
    </location>
    <ligand>
        <name>(2E)-4-hydroxy-3-methylbut-2-enyl diphosphate</name>
        <dbReference type="ChEBI" id="CHEBI:128753"/>
    </ligand>
</feature>
<comment type="pathway">
    <text evidence="6">Isoprenoid biosynthesis; isopentenyl diphosphate biosynthesis via DXP pathway; isopentenyl diphosphate from 1-deoxy-D-xylulose 5-phosphate: step 6/6.</text>
</comment>
<feature type="binding site" evidence="6">
    <location>
        <position position="127"/>
    </location>
    <ligand>
        <name>(2E)-4-hydroxy-3-methylbut-2-enyl diphosphate</name>
        <dbReference type="ChEBI" id="CHEBI:128753"/>
    </ligand>
</feature>
<dbReference type="AlphaFoldDB" id="A0A3R5QU12"/>
<feature type="binding site" evidence="6">
    <location>
        <position position="265"/>
    </location>
    <ligand>
        <name>(2E)-4-hydroxy-3-methylbut-2-enyl diphosphate</name>
        <dbReference type="ChEBI" id="CHEBI:128753"/>
    </ligand>
</feature>
<dbReference type="FunFam" id="2.40.50.140:FF:000103">
    <property type="entry name" value="protein RRP5 homolog"/>
    <property type="match status" value="1"/>
</dbReference>
<dbReference type="GO" id="GO:0046872">
    <property type="term" value="F:metal ion binding"/>
    <property type="evidence" value="ECO:0007669"/>
    <property type="project" value="UniProtKB-KW"/>
</dbReference>
<organism evidence="8 9">
    <name type="scientific">Clostridium manihotivorum</name>
    <dbReference type="NCBI Taxonomy" id="2320868"/>
    <lineage>
        <taxon>Bacteria</taxon>
        <taxon>Bacillati</taxon>
        <taxon>Bacillota</taxon>
        <taxon>Clostridia</taxon>
        <taxon>Eubacteriales</taxon>
        <taxon>Clostridiaceae</taxon>
        <taxon>Clostridium</taxon>
    </lineage>
</organism>
<dbReference type="CDD" id="cd04465">
    <property type="entry name" value="S1_RPS1_repeat_ec2_hs2"/>
    <property type="match status" value="1"/>
</dbReference>
<dbReference type="Pfam" id="PF00575">
    <property type="entry name" value="S1"/>
    <property type="match status" value="4"/>
</dbReference>
<dbReference type="NCBIfam" id="NF005208">
    <property type="entry name" value="PRK06676.1"/>
    <property type="match status" value="1"/>
</dbReference>
<feature type="binding site" evidence="6">
    <location>
        <position position="163"/>
    </location>
    <ligand>
        <name>(2E)-4-hydroxy-3-methylbut-2-enyl diphosphate</name>
        <dbReference type="ChEBI" id="CHEBI:128753"/>
    </ligand>
</feature>
<keyword evidence="1 6" id="KW-0004">4Fe-4S</keyword>
<feature type="binding site" evidence="6">
    <location>
        <position position="13"/>
    </location>
    <ligand>
        <name>[4Fe-4S] cluster</name>
        <dbReference type="ChEBI" id="CHEBI:49883"/>
    </ligand>
</feature>
<proteinExistence type="inferred from homology"/>
<dbReference type="FunFam" id="2.40.50.140:FF:000051">
    <property type="entry name" value="RNA-binding transcriptional accessory protein"/>
    <property type="match status" value="1"/>
</dbReference>
<dbReference type="SMART" id="SM00316">
    <property type="entry name" value="S1"/>
    <property type="match status" value="4"/>
</dbReference>
<evidence type="ECO:0000256" key="5">
    <source>
        <dbReference type="ARBA" id="ARBA00025604"/>
    </source>
</evidence>
<comment type="pathway">
    <text evidence="6">Isoprenoid biosynthesis; dimethylallyl diphosphate biosynthesis; dimethylallyl diphosphate from (2E)-4-hydroxy-3-methylbutenyl diphosphate: step 1/1.</text>
</comment>
<feature type="binding site" evidence="6">
    <location>
        <position position="77"/>
    </location>
    <ligand>
        <name>dimethylallyl diphosphate</name>
        <dbReference type="ChEBI" id="CHEBI:57623"/>
    </ligand>
</feature>
<comment type="catalytic activity">
    <reaction evidence="6">
        <text>dimethylallyl diphosphate + 2 oxidized [2Fe-2S]-[ferredoxin] + H2O = (2E)-4-hydroxy-3-methylbut-2-enyl diphosphate + 2 reduced [2Fe-2S]-[ferredoxin] + 2 H(+)</text>
        <dbReference type="Rhea" id="RHEA:24825"/>
        <dbReference type="Rhea" id="RHEA-COMP:10000"/>
        <dbReference type="Rhea" id="RHEA-COMP:10001"/>
        <dbReference type="ChEBI" id="CHEBI:15377"/>
        <dbReference type="ChEBI" id="CHEBI:15378"/>
        <dbReference type="ChEBI" id="CHEBI:33737"/>
        <dbReference type="ChEBI" id="CHEBI:33738"/>
        <dbReference type="ChEBI" id="CHEBI:57623"/>
        <dbReference type="ChEBI" id="CHEBI:128753"/>
        <dbReference type="EC" id="1.17.7.4"/>
    </reaction>
</comment>
<feature type="binding site" evidence="6">
    <location>
        <position position="220"/>
    </location>
    <ligand>
        <name>isopentenyl diphosphate</name>
        <dbReference type="ChEBI" id="CHEBI:128769"/>
    </ligand>
</feature>
<dbReference type="GO" id="GO:0016114">
    <property type="term" value="P:terpenoid biosynthetic process"/>
    <property type="evidence" value="ECO:0007669"/>
    <property type="project" value="UniProtKB-UniRule"/>
</dbReference>
<feature type="binding site" evidence="6">
    <location>
        <position position="42"/>
    </location>
    <ligand>
        <name>dimethylallyl diphosphate</name>
        <dbReference type="ChEBI" id="CHEBI:57623"/>
    </ligand>
</feature>
<feature type="binding site" evidence="6">
    <location>
        <position position="191"/>
    </location>
    <ligand>
        <name>[4Fe-4S] cluster</name>
        <dbReference type="ChEBI" id="CHEBI:49883"/>
    </ligand>
</feature>
<dbReference type="PROSITE" id="PS50126">
    <property type="entry name" value="S1"/>
    <property type="match status" value="4"/>
</dbReference>
<feature type="binding site" evidence="6">
    <location>
        <position position="265"/>
    </location>
    <ligand>
        <name>dimethylallyl diphosphate</name>
        <dbReference type="ChEBI" id="CHEBI:57623"/>
    </ligand>
</feature>
<dbReference type="RefSeq" id="WP_128213390.1">
    <property type="nucleotide sequence ID" value="NZ_CP025746.1"/>
</dbReference>
<keyword evidence="4 6" id="KW-0411">Iron-sulfur</keyword>
<feature type="binding site" evidence="6">
    <location>
        <position position="220"/>
    </location>
    <ligand>
        <name>(2E)-4-hydroxy-3-methylbut-2-enyl diphosphate</name>
        <dbReference type="ChEBI" id="CHEBI:128753"/>
    </ligand>
</feature>
<dbReference type="CDD" id="cd13944">
    <property type="entry name" value="lytB_ispH"/>
    <property type="match status" value="1"/>
</dbReference>
<dbReference type="CDD" id="cd05687">
    <property type="entry name" value="S1_RPS1_repeat_ec1_hs1"/>
    <property type="match status" value="1"/>
</dbReference>
<reference evidence="8 9" key="1">
    <citation type="submission" date="2018-01" db="EMBL/GenBank/DDBJ databases">
        <title>Genome Sequencing and Assembly of Anaerobacter polyendosporus strain CT4.</title>
        <authorList>
            <person name="Tachaapaikoon C."/>
            <person name="Sutheeworapong S."/>
            <person name="Jenjaroenpun P."/>
            <person name="Wongsurawat T."/>
            <person name="Nookeaw I."/>
            <person name="Cheawchanlertfa P."/>
            <person name="Kosugi A."/>
            <person name="Cheevadhanarak S."/>
            <person name="Ratanakhanokchai K."/>
        </authorList>
    </citation>
    <scope>NUCLEOTIDE SEQUENCE [LARGE SCALE GENOMIC DNA]</scope>
    <source>
        <strain evidence="8 9">CT4</strain>
    </source>
</reference>
<evidence type="ECO:0000256" key="3">
    <source>
        <dbReference type="ARBA" id="ARBA00023004"/>
    </source>
</evidence>
<sequence>MKKVLLAESAGFCFGVKRAVEETLKVQKQYNKKIFTLGPLIHNNDVVKMLESNNIFAIKLEEIDTLSSDDVVVIRSHGVPKALIDQLNDMGVTVVNATCPYVTNIQKKVNKYHDEGYNIIIVGDKDHPEVVGINGWCNNEAIVTKNGEFNYKVPDKVCIVSQTTEKKINWEKALDSVNNNSKDVLAFNTICSATDVRQKSAEEISKKVDAMIVIGGKNSSNTTKLFQICRSNCERTFHIENLEELPKDLLEDDSINTVGITAGASTPDWIIKEVIDKMNNGNNEFNEQLELMEKSNKKIHVGEILKGEILSIVRNEIIVAIDGYKADGVIPYSEISVDESVKTSLGENFKVGEDVEAKVLRLSNEEGYVVLSRIELEKEKAFDEALEYFNQGKIAIVKVNEIVNGGLVAAFKGLRVFIPASQVDIRYTGDFNNYLGKDLEVKFIEVEKEKNIRIVASRRALLEQERDQREQNALNSLTVGDVVEGTVKRFTNFGAFVEVNGIDGLVHISELSWGKINNPSDVLKVDDKVKAKVLAVDVENRKVSLSIKALIQDPWQDIEEKYPEGNIVLGKVARLNDFGAFLELEPGVDGLAHISKLSYNKINHPSEVLKVGELVKARIIKVEKENKRIGLSIKDV</sequence>
<dbReference type="EMBL" id="CP025746">
    <property type="protein sequence ID" value="QAA32603.1"/>
    <property type="molecule type" value="Genomic_DNA"/>
</dbReference>
<accession>A0A3R5QU12</accession>
<dbReference type="UniPathway" id="UPA00059">
    <property type="reaction ID" value="UER00105"/>
</dbReference>
<dbReference type="EC" id="1.17.7.4" evidence="6"/>
<dbReference type="KEGG" id="cmah:C1I91_13685"/>
<dbReference type="InterPro" id="IPR003451">
    <property type="entry name" value="LytB/IspH"/>
</dbReference>
<keyword evidence="6" id="KW-0414">Isoprene biosynthesis</keyword>
<feature type="binding site" evidence="6">
    <location>
        <position position="42"/>
    </location>
    <ligand>
        <name>(2E)-4-hydroxy-3-methylbut-2-enyl diphosphate</name>
        <dbReference type="ChEBI" id="CHEBI:128753"/>
    </ligand>
</feature>
<dbReference type="GO" id="GO:0050992">
    <property type="term" value="P:dimethylallyl diphosphate biosynthetic process"/>
    <property type="evidence" value="ECO:0007669"/>
    <property type="project" value="UniProtKB-UniRule"/>
</dbReference>
<evidence type="ECO:0000256" key="1">
    <source>
        <dbReference type="ARBA" id="ARBA00022485"/>
    </source>
</evidence>
<dbReference type="NCBIfam" id="TIGR00216">
    <property type="entry name" value="ispH_lytB"/>
    <property type="match status" value="1"/>
</dbReference>
<dbReference type="GO" id="GO:0003729">
    <property type="term" value="F:mRNA binding"/>
    <property type="evidence" value="ECO:0007669"/>
    <property type="project" value="UniProtKB-ARBA"/>
</dbReference>
<dbReference type="PANTHER" id="PTHR30426:SF0">
    <property type="entry name" value="4-HYDROXY-3-METHYLBUT-2-ENYL DIPHOSPHATE REDUCTASE"/>
    <property type="match status" value="1"/>
</dbReference>
<evidence type="ECO:0000259" key="7">
    <source>
        <dbReference type="PROSITE" id="PS50126"/>
    </source>
</evidence>
<feature type="binding site" evidence="6">
    <location>
        <position position="219"/>
    </location>
    <ligand>
        <name>isopentenyl diphosphate</name>
        <dbReference type="ChEBI" id="CHEBI:128769"/>
    </ligand>
</feature>
<feature type="domain" description="S1 motif" evidence="7">
    <location>
        <begin position="392"/>
        <end position="459"/>
    </location>
</feature>
<gene>
    <name evidence="6" type="primary">ispH</name>
    <name evidence="8" type="ORF">C1I91_13685</name>
</gene>
<dbReference type="HAMAP" id="MF_00191">
    <property type="entry name" value="IspH"/>
    <property type="match status" value="1"/>
</dbReference>
<protein>
    <recommendedName>
        <fullName evidence="6">4-hydroxy-3-methylbut-2-enyl diphosphate reductase</fullName>
        <shortName evidence="6">HMBPP reductase</shortName>
        <ecNumber evidence="6">1.17.7.4</ecNumber>
    </recommendedName>
</protein>
<keyword evidence="6 8" id="KW-0560">Oxidoreductase</keyword>
<evidence type="ECO:0000256" key="6">
    <source>
        <dbReference type="HAMAP-Rule" id="MF_00191"/>
    </source>
</evidence>
<evidence type="ECO:0000256" key="4">
    <source>
        <dbReference type="ARBA" id="ARBA00023014"/>
    </source>
</evidence>
<dbReference type="InterPro" id="IPR003029">
    <property type="entry name" value="S1_domain"/>
</dbReference>
<name>A0A3R5QU12_9CLOT</name>
<dbReference type="NCBIfam" id="NF009024">
    <property type="entry name" value="PRK12360.1"/>
    <property type="match status" value="1"/>
</dbReference>
<dbReference type="GO" id="GO:0005737">
    <property type="term" value="C:cytoplasm"/>
    <property type="evidence" value="ECO:0007669"/>
    <property type="project" value="UniProtKB-ARBA"/>
</dbReference>
<feature type="domain" description="S1 motif" evidence="7">
    <location>
        <begin position="302"/>
        <end position="374"/>
    </location>
</feature>
<keyword evidence="9" id="KW-1185">Reference proteome</keyword>
<dbReference type="SUPFAM" id="SSF50249">
    <property type="entry name" value="Nucleic acid-binding proteins"/>
    <property type="match status" value="4"/>
</dbReference>
<dbReference type="Gene3D" id="2.40.50.140">
    <property type="entry name" value="Nucleic acid-binding proteins"/>
    <property type="match status" value="3"/>
</dbReference>
<feature type="binding site" evidence="6">
    <location>
        <position position="221"/>
    </location>
    <ligand>
        <name>dimethylallyl diphosphate</name>
        <dbReference type="ChEBI" id="CHEBI:57623"/>
    </ligand>
</feature>
<feature type="binding site" evidence="6">
    <location>
        <position position="219"/>
    </location>
    <ligand>
        <name>(2E)-4-hydroxy-3-methylbut-2-enyl diphosphate</name>
        <dbReference type="ChEBI" id="CHEBI:128753"/>
    </ligand>
</feature>
<comment type="similarity">
    <text evidence="6">Belongs to the IspH family.</text>
</comment>
<dbReference type="GO" id="GO:0051539">
    <property type="term" value="F:4 iron, 4 sulfur cluster binding"/>
    <property type="evidence" value="ECO:0007669"/>
    <property type="project" value="UniProtKB-UniRule"/>
</dbReference>
<feature type="binding site" evidence="6">
    <location>
        <position position="127"/>
    </location>
    <ligand>
        <name>dimethylallyl diphosphate</name>
        <dbReference type="ChEBI" id="CHEBI:57623"/>
    </ligand>
</feature>
<feature type="binding site" evidence="6">
    <location>
        <position position="220"/>
    </location>
    <ligand>
        <name>dimethylallyl diphosphate</name>
        <dbReference type="ChEBI" id="CHEBI:57623"/>
    </ligand>
</feature>
<feature type="binding site" evidence="6">
    <location>
        <position position="99"/>
    </location>
    <ligand>
        <name>[4Fe-4S] cluster</name>
        <dbReference type="ChEBI" id="CHEBI:49883"/>
    </ligand>
</feature>
<dbReference type="PANTHER" id="PTHR30426">
    <property type="entry name" value="4-HYDROXY-3-METHYLBUT-2-ENYL DIPHOSPHATE REDUCTASE"/>
    <property type="match status" value="1"/>
</dbReference>
<feature type="binding site" evidence="6">
    <location>
        <position position="221"/>
    </location>
    <ligand>
        <name>(2E)-4-hydroxy-3-methylbut-2-enyl diphosphate</name>
        <dbReference type="ChEBI" id="CHEBI:128753"/>
    </ligand>
</feature>
<evidence type="ECO:0000313" key="9">
    <source>
        <dbReference type="Proteomes" id="UP000286268"/>
    </source>
</evidence>
<evidence type="ECO:0000256" key="2">
    <source>
        <dbReference type="ARBA" id="ARBA00022723"/>
    </source>
</evidence>
<comment type="cofactor">
    <cofactor evidence="6">
        <name>[4Fe-4S] cluster</name>
        <dbReference type="ChEBI" id="CHEBI:49883"/>
    </cofactor>
    <text evidence="6">Binds 1 [4Fe-4S] cluster per subunit.</text>
</comment>
<dbReference type="Gene3D" id="3.40.1010.20">
    <property type="entry name" value="4-hydroxy-3-methylbut-2-enyl diphosphate reductase, catalytic domain"/>
    <property type="match status" value="2"/>
</dbReference>
<dbReference type="Proteomes" id="UP000286268">
    <property type="component" value="Chromosome"/>
</dbReference>
<feature type="binding site" evidence="6">
    <location>
        <position position="77"/>
    </location>
    <ligand>
        <name>isopentenyl diphosphate</name>
        <dbReference type="ChEBI" id="CHEBI:128769"/>
    </ligand>
</feature>
<feature type="active site" description="Proton donor" evidence="6">
    <location>
        <position position="129"/>
    </location>
</feature>
<dbReference type="Pfam" id="PF02401">
    <property type="entry name" value="LYTB"/>
    <property type="match status" value="1"/>
</dbReference>
<dbReference type="PRINTS" id="PR00681">
    <property type="entry name" value="RIBOSOMALS1"/>
</dbReference>
<dbReference type="InterPro" id="IPR012340">
    <property type="entry name" value="NA-bd_OB-fold"/>
</dbReference>
<feature type="binding site" evidence="6">
    <location>
        <position position="221"/>
    </location>
    <ligand>
        <name>isopentenyl diphosphate</name>
        <dbReference type="ChEBI" id="CHEBI:128769"/>
    </ligand>
</feature>
<dbReference type="GO" id="GO:0051745">
    <property type="term" value="F:4-hydroxy-3-methylbut-2-enyl diphosphate reductase activity"/>
    <property type="evidence" value="ECO:0007669"/>
    <property type="project" value="UniProtKB-UniRule"/>
</dbReference>
<keyword evidence="3 6" id="KW-0408">Iron</keyword>
<feature type="binding site" evidence="6">
    <location>
        <position position="265"/>
    </location>
    <ligand>
        <name>isopentenyl diphosphate</name>
        <dbReference type="ChEBI" id="CHEBI:128769"/>
    </ligand>
</feature>
<dbReference type="Gene3D" id="3.40.50.11270">
    <property type="match status" value="1"/>
</dbReference>
<feature type="binding site" evidence="6">
    <location>
        <position position="219"/>
    </location>
    <ligand>
        <name>dimethylallyl diphosphate</name>
        <dbReference type="ChEBI" id="CHEBI:57623"/>
    </ligand>
</feature>
<feature type="binding site" evidence="6">
    <location>
        <position position="127"/>
    </location>
    <ligand>
        <name>isopentenyl diphosphate</name>
        <dbReference type="ChEBI" id="CHEBI:128769"/>
    </ligand>
</feature>
<evidence type="ECO:0000313" key="8">
    <source>
        <dbReference type="EMBL" id="QAA32603.1"/>
    </source>
</evidence>
<feature type="domain" description="S1 motif" evidence="7">
    <location>
        <begin position="565"/>
        <end position="634"/>
    </location>
</feature>
<feature type="binding site" evidence="6">
    <location>
        <position position="42"/>
    </location>
    <ligand>
        <name>isopentenyl diphosphate</name>
        <dbReference type="ChEBI" id="CHEBI:128769"/>
    </ligand>
</feature>
<dbReference type="OrthoDB" id="9804077at2"/>
<dbReference type="NCBIfam" id="NF000907">
    <property type="entry name" value="PRK00087.1"/>
    <property type="match status" value="1"/>
</dbReference>
<dbReference type="CDD" id="cd05688">
    <property type="entry name" value="S1_RPS1_repeat_ec3"/>
    <property type="match status" value="2"/>
</dbReference>
<dbReference type="UniPathway" id="UPA00056">
    <property type="reaction ID" value="UER00097"/>
</dbReference>
<comment type="catalytic activity">
    <reaction evidence="6">
        <text>isopentenyl diphosphate + 2 oxidized [2Fe-2S]-[ferredoxin] + H2O = (2E)-4-hydroxy-3-methylbut-2-enyl diphosphate + 2 reduced [2Fe-2S]-[ferredoxin] + 2 H(+)</text>
        <dbReference type="Rhea" id="RHEA:24488"/>
        <dbReference type="Rhea" id="RHEA-COMP:10000"/>
        <dbReference type="Rhea" id="RHEA-COMP:10001"/>
        <dbReference type="ChEBI" id="CHEBI:15377"/>
        <dbReference type="ChEBI" id="CHEBI:15378"/>
        <dbReference type="ChEBI" id="CHEBI:33737"/>
        <dbReference type="ChEBI" id="CHEBI:33738"/>
        <dbReference type="ChEBI" id="CHEBI:128753"/>
        <dbReference type="ChEBI" id="CHEBI:128769"/>
        <dbReference type="EC" id="1.17.7.4"/>
    </reaction>
</comment>
<comment type="function">
    <text evidence="5">Binds mRNA; thus facilitating recognition of the initiation point. It is needed to translate mRNA with a short Shine-Dalgarno (SD) purine-rich sequence.</text>
</comment>
<feature type="domain" description="S1 motif" evidence="7">
    <location>
        <begin position="480"/>
        <end position="548"/>
    </location>
</feature>
<comment type="function">
    <text evidence="6">Catalyzes the conversion of 1-hydroxy-2-methyl-2-(E)-butenyl 4-diphosphate (HMBPP) into a mixture of isopentenyl diphosphate (IPP) and dimethylallyl diphosphate (DMAPP). Acts in the terminal step of the DOXP/MEP pathway for isoprenoid precursor biosynthesis.</text>
</comment>
<keyword evidence="2 6" id="KW-0479">Metal-binding</keyword>
<dbReference type="GO" id="GO:0019288">
    <property type="term" value="P:isopentenyl diphosphate biosynthetic process, methylerythritol 4-phosphate pathway"/>
    <property type="evidence" value="ECO:0007669"/>
    <property type="project" value="UniProtKB-UniRule"/>
</dbReference>